<organism evidence="2 3">
    <name type="scientific">Massariosphaeria phaeospora</name>
    <dbReference type="NCBI Taxonomy" id="100035"/>
    <lineage>
        <taxon>Eukaryota</taxon>
        <taxon>Fungi</taxon>
        <taxon>Dikarya</taxon>
        <taxon>Ascomycota</taxon>
        <taxon>Pezizomycotina</taxon>
        <taxon>Dothideomycetes</taxon>
        <taxon>Pleosporomycetidae</taxon>
        <taxon>Pleosporales</taxon>
        <taxon>Pleosporales incertae sedis</taxon>
        <taxon>Massariosphaeria</taxon>
    </lineage>
</organism>
<sequence length="123" mass="13714">MRCNEGGGCWIDRWEGRASGFGLYYMRIYIHIYIHLLGIAYVFVDDLMCVCVDLVFLSQHLSFFCPSILSLDIYGFGVLAGAVARSLPAAAPPATLLVFPTTKPMAWIRRAPSSRAQTLKRLP</sequence>
<evidence type="ECO:0000313" key="2">
    <source>
        <dbReference type="EMBL" id="KAF2875711.1"/>
    </source>
</evidence>
<keyword evidence="1" id="KW-0472">Membrane</keyword>
<keyword evidence="3" id="KW-1185">Reference proteome</keyword>
<dbReference type="EMBL" id="JAADJZ010000004">
    <property type="protein sequence ID" value="KAF2875711.1"/>
    <property type="molecule type" value="Genomic_DNA"/>
</dbReference>
<dbReference type="AlphaFoldDB" id="A0A7C8IF86"/>
<keyword evidence="1" id="KW-1133">Transmembrane helix</keyword>
<proteinExistence type="predicted"/>
<reference evidence="2 3" key="1">
    <citation type="submission" date="2020-01" db="EMBL/GenBank/DDBJ databases">
        <authorList>
            <consortium name="DOE Joint Genome Institute"/>
            <person name="Haridas S."/>
            <person name="Albert R."/>
            <person name="Binder M."/>
            <person name="Bloem J."/>
            <person name="Labutti K."/>
            <person name="Salamov A."/>
            <person name="Andreopoulos B."/>
            <person name="Baker S.E."/>
            <person name="Barry K."/>
            <person name="Bills G."/>
            <person name="Bluhm B.H."/>
            <person name="Cannon C."/>
            <person name="Castanera R."/>
            <person name="Culley D.E."/>
            <person name="Daum C."/>
            <person name="Ezra D."/>
            <person name="Gonzalez J.B."/>
            <person name="Henrissat B."/>
            <person name="Kuo A."/>
            <person name="Liang C."/>
            <person name="Lipzen A."/>
            <person name="Lutzoni F."/>
            <person name="Magnuson J."/>
            <person name="Mondo S."/>
            <person name="Nolan M."/>
            <person name="Ohm R."/>
            <person name="Pangilinan J."/>
            <person name="Park H.-J.H."/>
            <person name="Ramirez L."/>
            <person name="Alfaro M."/>
            <person name="Sun H."/>
            <person name="Tritt A."/>
            <person name="Yoshinaga Y."/>
            <person name="Zwiers L.-H.L."/>
            <person name="Turgeon B.G."/>
            <person name="Goodwin S.B."/>
            <person name="Spatafora J.W."/>
            <person name="Crous P.W."/>
            <person name="Grigoriev I.V."/>
        </authorList>
    </citation>
    <scope>NUCLEOTIDE SEQUENCE [LARGE SCALE GENOMIC DNA]</scope>
    <source>
        <strain evidence="2 3">CBS 611.86</strain>
    </source>
</reference>
<evidence type="ECO:0000256" key="1">
    <source>
        <dbReference type="SAM" id="Phobius"/>
    </source>
</evidence>
<dbReference type="Proteomes" id="UP000481861">
    <property type="component" value="Unassembled WGS sequence"/>
</dbReference>
<protein>
    <submittedName>
        <fullName evidence="2">Uncharacterized protein</fullName>
    </submittedName>
</protein>
<feature type="transmembrane region" description="Helical" evidence="1">
    <location>
        <begin position="32"/>
        <end position="56"/>
    </location>
</feature>
<name>A0A7C8IF86_9PLEO</name>
<feature type="transmembrane region" description="Helical" evidence="1">
    <location>
        <begin position="63"/>
        <end position="84"/>
    </location>
</feature>
<accession>A0A7C8IF86</accession>
<comment type="caution">
    <text evidence="2">The sequence shown here is derived from an EMBL/GenBank/DDBJ whole genome shotgun (WGS) entry which is preliminary data.</text>
</comment>
<keyword evidence="1" id="KW-0812">Transmembrane</keyword>
<gene>
    <name evidence="2" type="ORF">BDV95DRAFT_280351</name>
</gene>
<evidence type="ECO:0000313" key="3">
    <source>
        <dbReference type="Proteomes" id="UP000481861"/>
    </source>
</evidence>